<keyword evidence="5 6" id="KW-0408">Iron</keyword>
<keyword evidence="10" id="KW-1185">Reference proteome</keyword>
<evidence type="ECO:0000256" key="6">
    <source>
        <dbReference type="PIRSR" id="PIRSR000027-1"/>
    </source>
</evidence>
<dbReference type="Pfam" id="PF01322">
    <property type="entry name" value="Cytochrom_C_2"/>
    <property type="match status" value="1"/>
</dbReference>
<evidence type="ECO:0000256" key="7">
    <source>
        <dbReference type="PIRSR" id="PIRSR000027-2"/>
    </source>
</evidence>
<dbReference type="Gene3D" id="1.20.120.10">
    <property type="entry name" value="Cytochrome c/b562"/>
    <property type="match status" value="1"/>
</dbReference>
<reference evidence="9 10" key="1">
    <citation type="journal article" date="2010" name="J. Bacteriol.">
        <title>Genome sequences of Pelagibaca bermudensis HTCC2601T and Maritimibacter alkaliphilus HTCC2654T, the type strains of two marine Roseobacter genera.</title>
        <authorList>
            <person name="Thrash J.C."/>
            <person name="Cho J.C."/>
            <person name="Ferriera S."/>
            <person name="Johnson J."/>
            <person name="Vergin K.L."/>
            <person name="Giovannoni S.J."/>
        </authorList>
    </citation>
    <scope>NUCLEOTIDE SEQUENCE [LARGE SCALE GENOMIC DNA]</scope>
    <source>
        <strain evidence="9 10">HTCC2654</strain>
    </source>
</reference>
<proteinExistence type="predicted"/>
<keyword evidence="3 6" id="KW-0479">Metal-binding</keyword>
<evidence type="ECO:0000313" key="9">
    <source>
        <dbReference type="EMBL" id="EAQ13935.1"/>
    </source>
</evidence>
<protein>
    <submittedName>
        <fullName evidence="9">Cytochrome c</fullName>
    </submittedName>
</protein>
<dbReference type="OrthoDB" id="8115790at2"/>
<name>A3VCR4_9RHOB</name>
<keyword evidence="8" id="KW-0732">Signal</keyword>
<evidence type="ECO:0000256" key="2">
    <source>
        <dbReference type="ARBA" id="ARBA00022617"/>
    </source>
</evidence>
<evidence type="ECO:0000256" key="4">
    <source>
        <dbReference type="ARBA" id="ARBA00022982"/>
    </source>
</evidence>
<dbReference type="InterPro" id="IPR012127">
    <property type="entry name" value="Cyt_c_prime"/>
</dbReference>
<dbReference type="GO" id="GO:0005506">
    <property type="term" value="F:iron ion binding"/>
    <property type="evidence" value="ECO:0007669"/>
    <property type="project" value="InterPro"/>
</dbReference>
<dbReference type="EMBL" id="AAMT01000003">
    <property type="protein sequence ID" value="EAQ13935.1"/>
    <property type="molecule type" value="Genomic_DNA"/>
</dbReference>
<sequence length="146" mass="15394">MKLVKPVIAAALTALATTALAHTGVKDPDVKARMDGMSAIADAVKTIGLMAKGETDFDSAAIDAALAEIETRAARIPERFETEVITPKSEARPAIWDEMEAFSEKALALETLAATRQGTVASPDDLGALMGDIGTSCKSCHSEYRE</sequence>
<dbReference type="eggNOG" id="COG3909">
    <property type="taxonomic scope" value="Bacteria"/>
</dbReference>
<gene>
    <name evidence="9" type="ORF">RB2654_12719</name>
</gene>
<feature type="binding site" description="covalent" evidence="7">
    <location>
        <position position="140"/>
    </location>
    <ligand>
        <name>heme c</name>
        <dbReference type="ChEBI" id="CHEBI:61717"/>
    </ligand>
</feature>
<dbReference type="PROSITE" id="PS51009">
    <property type="entry name" value="CYTCII"/>
    <property type="match status" value="1"/>
</dbReference>
<dbReference type="Proteomes" id="UP000002931">
    <property type="component" value="Unassembled WGS sequence"/>
</dbReference>
<accession>A3VCR4</accession>
<evidence type="ECO:0000256" key="1">
    <source>
        <dbReference type="ARBA" id="ARBA00022448"/>
    </source>
</evidence>
<dbReference type="AlphaFoldDB" id="A3VCR4"/>
<evidence type="ECO:0000256" key="3">
    <source>
        <dbReference type="ARBA" id="ARBA00022723"/>
    </source>
</evidence>
<feature type="binding site" description="covalent" evidence="7">
    <location>
        <position position="137"/>
    </location>
    <ligand>
        <name>heme c</name>
        <dbReference type="ChEBI" id="CHEBI:61717"/>
    </ligand>
</feature>
<dbReference type="GO" id="GO:0022900">
    <property type="term" value="P:electron transport chain"/>
    <property type="evidence" value="ECO:0007669"/>
    <property type="project" value="InterPro"/>
</dbReference>
<evidence type="ECO:0000256" key="5">
    <source>
        <dbReference type="ARBA" id="ARBA00023004"/>
    </source>
</evidence>
<feature type="chain" id="PRO_5002661006" evidence="8">
    <location>
        <begin position="22"/>
        <end position="146"/>
    </location>
</feature>
<feature type="signal peptide" evidence="8">
    <location>
        <begin position="1"/>
        <end position="21"/>
    </location>
</feature>
<dbReference type="HOGENOM" id="CLU_106713_2_0_5"/>
<organism evidence="9 10">
    <name type="scientific">Maritimibacter alkaliphilus HTCC2654</name>
    <dbReference type="NCBI Taxonomy" id="314271"/>
    <lineage>
        <taxon>Bacteria</taxon>
        <taxon>Pseudomonadati</taxon>
        <taxon>Pseudomonadota</taxon>
        <taxon>Alphaproteobacteria</taxon>
        <taxon>Rhodobacterales</taxon>
        <taxon>Roseobacteraceae</taxon>
        <taxon>Maritimibacter</taxon>
    </lineage>
</organism>
<dbReference type="PIRSF" id="PIRSF000027">
    <property type="entry name" value="Cytc_c_prime"/>
    <property type="match status" value="1"/>
</dbReference>
<evidence type="ECO:0000256" key="8">
    <source>
        <dbReference type="SAM" id="SignalP"/>
    </source>
</evidence>
<dbReference type="SUPFAM" id="SSF47175">
    <property type="entry name" value="Cytochromes"/>
    <property type="match status" value="1"/>
</dbReference>
<dbReference type="GO" id="GO:0020037">
    <property type="term" value="F:heme binding"/>
    <property type="evidence" value="ECO:0007669"/>
    <property type="project" value="InterPro"/>
</dbReference>
<keyword evidence="2 7" id="KW-0349">Heme</keyword>
<evidence type="ECO:0000313" key="10">
    <source>
        <dbReference type="Proteomes" id="UP000002931"/>
    </source>
</evidence>
<keyword evidence="1" id="KW-0813">Transport</keyword>
<dbReference type="GO" id="GO:0009055">
    <property type="term" value="F:electron transfer activity"/>
    <property type="evidence" value="ECO:0007669"/>
    <property type="project" value="InterPro"/>
</dbReference>
<dbReference type="RefSeq" id="WP_008332193.1">
    <property type="nucleotide sequence ID" value="NZ_CH902578.1"/>
</dbReference>
<feature type="binding site" description="axial binding residue" evidence="6">
    <location>
        <position position="141"/>
    </location>
    <ligand>
        <name>heme c</name>
        <dbReference type="ChEBI" id="CHEBI:61717"/>
    </ligand>
    <ligandPart>
        <name>Fe</name>
        <dbReference type="ChEBI" id="CHEBI:18248"/>
    </ligandPart>
</feature>
<dbReference type="InterPro" id="IPR002321">
    <property type="entry name" value="Cyt_c_II"/>
</dbReference>
<comment type="caution">
    <text evidence="9">The sequence shown here is derived from an EMBL/GenBank/DDBJ whole genome shotgun (WGS) entry which is preliminary data.</text>
</comment>
<comment type="PTM">
    <text evidence="7">Binds 1 heme group per subunit.</text>
</comment>
<dbReference type="InterPro" id="IPR010980">
    <property type="entry name" value="Cyt_c/b562"/>
</dbReference>
<dbReference type="GO" id="GO:0042597">
    <property type="term" value="C:periplasmic space"/>
    <property type="evidence" value="ECO:0007669"/>
    <property type="project" value="InterPro"/>
</dbReference>
<keyword evidence="4" id="KW-0249">Electron transport</keyword>
<dbReference type="STRING" id="314271.RB2654_12719"/>